<reference evidence="7 8" key="1">
    <citation type="submission" date="2014-07" db="EMBL/GenBank/DDBJ databases">
        <title>Plasma membrane profiling defines an expanded class of cell surface proteins selectively targeted for degradation by HCMV US2 in cooperation with UL141.</title>
        <authorList>
            <person name="Hsu J.-L."/>
            <person name="van Boomen D.J.H."/>
            <person name="Tomasec P."/>
            <person name="Weekes M.P."/>
            <person name="Antrobus R."/>
            <person name="Stanton R.J."/>
            <person name="Ruckova E."/>
            <person name="Sugrue D."/>
            <person name="Wilkie G.S."/>
            <person name="Davison A.J."/>
            <person name="Wilkinson G.W.G."/>
            <person name="Lehner P.J."/>
        </authorList>
    </citation>
    <scope>NUCLEOTIDE SEQUENCE [LARGE SCALE GENOMIC DNA]</scope>
    <source>
        <strain evidence="7">Merlin</strain>
    </source>
</reference>
<evidence type="ECO:0000256" key="5">
    <source>
        <dbReference type="ARBA" id="ARBA00022844"/>
    </source>
</evidence>
<dbReference type="GO" id="GO:0006091">
    <property type="term" value="P:generation of precursor metabolites and energy"/>
    <property type="evidence" value="ECO:0007669"/>
    <property type="project" value="InterPro"/>
</dbReference>
<feature type="compositionally biased region" description="Polar residues" evidence="6">
    <location>
        <begin position="808"/>
        <end position="835"/>
    </location>
</feature>
<dbReference type="InterPro" id="IPR011584">
    <property type="entry name" value="GFP-related"/>
</dbReference>
<dbReference type="EMDB" id="EMD-32544"/>
<accession>A0A076JQ90</accession>
<keyword evidence="4" id="KW-0920">Virion tegument</keyword>
<evidence type="ECO:0000256" key="6">
    <source>
        <dbReference type="SAM" id="MobiDB-lite"/>
    </source>
</evidence>
<proteinExistence type="inferred from homology"/>
<dbReference type="InterPro" id="IPR009017">
    <property type="entry name" value="GFP"/>
</dbReference>
<dbReference type="FunFam" id="2.40.155.10:FF:000003">
    <property type="entry name" value="Green fluorescent protein"/>
    <property type="match status" value="1"/>
</dbReference>
<dbReference type="InterPro" id="IPR010340">
    <property type="entry name" value="Herpes_UL11/UL32"/>
</dbReference>
<feature type="compositionally biased region" description="Low complexity" evidence="6">
    <location>
        <begin position="745"/>
        <end position="757"/>
    </location>
</feature>
<dbReference type="SUPFAM" id="SSF54511">
    <property type="entry name" value="GFP-like"/>
    <property type="match status" value="1"/>
</dbReference>
<evidence type="ECO:0000313" key="8">
    <source>
        <dbReference type="Proteomes" id="UP000180881"/>
    </source>
</evidence>
<dbReference type="Pfam" id="PF01353">
    <property type="entry name" value="GFP"/>
    <property type="match status" value="1"/>
</dbReference>
<evidence type="ECO:0000256" key="3">
    <source>
        <dbReference type="ARBA" id="ARBA00022553"/>
    </source>
</evidence>
<feature type="compositionally biased region" description="Gly residues" evidence="6">
    <location>
        <begin position="452"/>
        <end position="462"/>
    </location>
</feature>
<keyword evidence="5" id="KW-0946">Virion</keyword>
<feature type="region of interest" description="Disordered" evidence="6">
    <location>
        <begin position="397"/>
        <end position="489"/>
    </location>
</feature>
<dbReference type="GO" id="GO:0008218">
    <property type="term" value="P:bioluminescence"/>
    <property type="evidence" value="ECO:0007669"/>
    <property type="project" value="InterPro"/>
</dbReference>
<comment type="subcellular location">
    <subcellularLocation>
        <location evidence="1">Virion tegument</location>
    </subcellularLocation>
</comment>
<name>A0A076JQ90_HCMV</name>
<feature type="region of interest" description="Disordered" evidence="6">
    <location>
        <begin position="659"/>
        <end position="944"/>
    </location>
</feature>
<organismHost>
    <name type="scientific">Homo sapiens</name>
    <name type="common">Human</name>
    <dbReference type="NCBI Taxonomy" id="9606"/>
</organismHost>
<feature type="compositionally biased region" description="Low complexity" evidence="6">
    <location>
        <begin position="836"/>
        <end position="855"/>
    </location>
</feature>
<dbReference type="Gene3D" id="2.40.155.10">
    <property type="entry name" value="Green fluorescent protein"/>
    <property type="match status" value="2"/>
</dbReference>
<feature type="compositionally biased region" description="Polar residues" evidence="6">
    <location>
        <begin position="475"/>
        <end position="489"/>
    </location>
</feature>
<dbReference type="EMBL" id="KM192300">
    <property type="protein sequence ID" value="AII79810.1"/>
    <property type="molecule type" value="Genomic_DNA"/>
</dbReference>
<feature type="compositionally biased region" description="Polar residues" evidence="6">
    <location>
        <begin position="791"/>
        <end position="800"/>
    </location>
</feature>
<feature type="compositionally biased region" description="Polar residues" evidence="6">
    <location>
        <begin position="731"/>
        <end position="743"/>
    </location>
</feature>
<feature type="region of interest" description="Disordered" evidence="6">
    <location>
        <begin position="501"/>
        <end position="549"/>
    </location>
</feature>
<comment type="similarity">
    <text evidence="2">Belongs to the herpesviridae large structural phosphoprotein family.</text>
</comment>
<dbReference type="GO" id="GO:0019033">
    <property type="term" value="C:viral tegument"/>
    <property type="evidence" value="ECO:0007669"/>
    <property type="project" value="UniProtKB-SubCell"/>
</dbReference>
<sequence length="1294" mass="140113">MSLQFIGLQRRDVVALVNFLRHLTQKPDVDLEAHPKILKKCGEKRLHRRTVLFNELMLWLGYYRELRFHNPDLSSVLEEFEVRCAAVARRGYTYPFGDRGKARDHLAVLDRTEFDTDVRHDAEIVERALVSAVILAKMSVRETLVTAIGQTEPIAFVHLKDTEVQRIEENLEGVRRNMFCAKPLDLNLDRHANTALVNAVNKLVYTGRLIMNVRRSWEELERKCLARIQERCKLLVKELRMCLSFDSNYCRNILKHAVENGDSADTLLELLIEDFDIYVDSFPQSAHTFLGARSPSLEFDDDANLLSLGGGSAFSSVPKKHVPTQPLDGWSWIASPWKGHKPFRFEAHGSLAPAAEAHAARSAAVGYYDEEEKRRERQKRVDDEVVQREKQQLKAWEERQQNLQQRQQQPPPPTRKPGASRRLFGSSADEDDDDDDDDEKNIFTPIKKPGTSGKGAASGGGVSSIFSGLLSSGSQKPTSGPLNIPQQQQRHAAFSLVSPQVTKASPGRVRRDSAWDVRPLTETRGDLFSGDEDSDSSDGYPPNRQDPRFTDTLVDITDTETSAKPPVTTAYKFEQPTLTFGAGVNVPAGAGAAILTPTPVNPSTAPAPAPTPTFAGTQTPVNGNSPWAPTAPLPGDMNPANWPRERAWALKNPHLAYNPFRMPTTSTASQNTVSTTPRRPSTPRAAVTQTASRDAADEVWALRDQTAESPVEDSEEEDDDSSDTGSVVSLGHTTPSSDYNNDVISPPSQTPEQSTPSRIRKAKLSSPMTTTSTSQKPVLGKRVATPHASARAQTVTSTPVQGRLEKQVSGTPSTVPATLLQPQPASSKTTSSRNVTSGAGTSSASSARQPSASASVLSPTEDDVVSPATSPLSMLSSASPSPAKSAPPSPVKGRGSRVGVPSLKPTLGGKAVVGRPPSVPVSGSAPGRLSGSSRAASTTPTYPAVTTVYPPSSTAKSSVSNAPPVASPSILKPGASAALQSRRSTGIAAVGSPVKSTTGMKTVAFDLSSPQKSGTGPQPGSAGMGGAKTPSDAVQNILQKIEKIKNTEEGSAGSAMVSKGEELFTGVVPILVELDGDVNGHKFSVSGEGEGDATYGKLTLKFICTTGKLPVPWPTLVTTLTYGVQCFSRYPDHMKQHDFFKSAMPEGYVQERTIFFKDDGNYKTRAEVKFEGDTLVNRIELKGIDFKEDGNILGHKLEYNYNSHNVYIMADKQKNGIKVNFKIRHNIEDGSVQLADHYQQNTPIGDGPVLLPDNHYLSTQSALSKDPNEKRDHMVLLEFVTAAGITLGMDELYK</sequence>
<feature type="compositionally biased region" description="Polar residues" evidence="6">
    <location>
        <begin position="766"/>
        <end position="776"/>
    </location>
</feature>
<evidence type="ECO:0000256" key="1">
    <source>
        <dbReference type="ARBA" id="ARBA00004535"/>
    </source>
</evidence>
<organism evidence="7 8">
    <name type="scientific">Human cytomegalovirus</name>
    <name type="common">HHV-5</name>
    <name type="synonym">Human herpesvirus 5</name>
    <dbReference type="NCBI Taxonomy" id="10359"/>
    <lineage>
        <taxon>Viruses</taxon>
        <taxon>Duplodnaviria</taxon>
        <taxon>Heunggongvirae</taxon>
        <taxon>Peploviricota</taxon>
        <taxon>Herviviricetes</taxon>
        <taxon>Herpesvirales</taxon>
        <taxon>Orthoherpesviridae</taxon>
        <taxon>Betaherpesvirinae</taxon>
        <taxon>Cytomegalovirus</taxon>
        <taxon>Cytomegalovirus humanbeta5</taxon>
    </lineage>
</organism>
<keyword evidence="3" id="KW-0597">Phosphoprotein</keyword>
<gene>
    <name evidence="7" type="primary">UL32</name>
</gene>
<feature type="compositionally biased region" description="Low complexity" evidence="6">
    <location>
        <begin position="866"/>
        <end position="884"/>
    </location>
</feature>
<feature type="compositionally biased region" description="Low complexity" evidence="6">
    <location>
        <begin position="672"/>
        <end position="688"/>
    </location>
</feature>
<feature type="compositionally biased region" description="Low complexity" evidence="6">
    <location>
        <begin position="463"/>
        <end position="474"/>
    </location>
</feature>
<dbReference type="InterPro" id="IPR000786">
    <property type="entry name" value="Green_fluorescent_prot"/>
</dbReference>
<evidence type="ECO:0000256" key="4">
    <source>
        <dbReference type="ARBA" id="ARBA00022580"/>
    </source>
</evidence>
<feature type="compositionally biased region" description="Acidic residues" evidence="6">
    <location>
        <begin position="710"/>
        <end position="722"/>
    </location>
</feature>
<feature type="compositionally biased region" description="Low complexity" evidence="6">
    <location>
        <begin position="912"/>
        <end position="928"/>
    </location>
</feature>
<evidence type="ECO:0000313" key="7">
    <source>
        <dbReference type="EMBL" id="AII79810.1"/>
    </source>
</evidence>
<dbReference type="GO" id="GO:0005198">
    <property type="term" value="F:structural molecule activity"/>
    <property type="evidence" value="ECO:0007669"/>
    <property type="project" value="InterPro"/>
</dbReference>
<feature type="compositionally biased region" description="Basic and acidic residues" evidence="6">
    <location>
        <begin position="509"/>
        <end position="525"/>
    </location>
</feature>
<feature type="compositionally biased region" description="Acidic residues" evidence="6">
    <location>
        <begin position="428"/>
        <end position="439"/>
    </location>
</feature>
<feature type="region of interest" description="Disordered" evidence="6">
    <location>
        <begin position="1007"/>
        <end position="1030"/>
    </location>
</feature>
<evidence type="ECO:0000256" key="2">
    <source>
        <dbReference type="ARBA" id="ARBA00010295"/>
    </source>
</evidence>
<protein>
    <submittedName>
        <fullName evidence="7">Extended tegument protein pp150</fullName>
    </submittedName>
</protein>
<dbReference type="Proteomes" id="UP000180881">
    <property type="component" value="Segment"/>
</dbReference>
<dbReference type="Pfam" id="PF06070">
    <property type="entry name" value="Herpes_UL32"/>
    <property type="match status" value="1"/>
</dbReference>
<dbReference type="PRINTS" id="PR01229">
    <property type="entry name" value="GFLUORESCENT"/>
</dbReference>
<feature type="compositionally biased region" description="Polar residues" evidence="6">
    <location>
        <begin position="1008"/>
        <end position="1018"/>
    </location>
</feature>